<reference evidence="2 3" key="1">
    <citation type="submission" date="2023-09" db="EMBL/GenBank/DDBJ databases">
        <title>Genomes of two closely related lineages of the louse Polyplax serrata with different host specificities.</title>
        <authorList>
            <person name="Martinu J."/>
            <person name="Tarabai H."/>
            <person name="Stefka J."/>
            <person name="Hypsa V."/>
        </authorList>
    </citation>
    <scope>NUCLEOTIDE SEQUENCE [LARGE SCALE GENOMIC DNA]</scope>
    <source>
        <strain evidence="2">98ZLc_SE</strain>
    </source>
</reference>
<dbReference type="Proteomes" id="UP001359485">
    <property type="component" value="Unassembled WGS sequence"/>
</dbReference>
<feature type="region of interest" description="Disordered" evidence="1">
    <location>
        <begin position="1"/>
        <end position="87"/>
    </location>
</feature>
<gene>
    <name evidence="2" type="ORF">RUM44_002078</name>
</gene>
<accession>A0ABR1ALV8</accession>
<protein>
    <submittedName>
        <fullName evidence="2">Uncharacterized protein</fullName>
    </submittedName>
</protein>
<name>A0ABR1ALV8_POLSC</name>
<evidence type="ECO:0000313" key="2">
    <source>
        <dbReference type="EMBL" id="KAK6622271.1"/>
    </source>
</evidence>
<dbReference type="EMBL" id="JAWJWF010000047">
    <property type="protein sequence ID" value="KAK6622271.1"/>
    <property type="molecule type" value="Genomic_DNA"/>
</dbReference>
<sequence length="87" mass="9770">MNRSSQALSAPEREAKKSLAGKLDERAQKDTMENKRNPLGAEVMNRYNRTELNDTSATRKGIRFDAKGRHGQKGNVGLQPPKRHEVP</sequence>
<keyword evidence="3" id="KW-1185">Reference proteome</keyword>
<feature type="compositionally biased region" description="Basic and acidic residues" evidence="1">
    <location>
        <begin position="11"/>
        <end position="36"/>
    </location>
</feature>
<comment type="caution">
    <text evidence="2">The sequence shown here is derived from an EMBL/GenBank/DDBJ whole genome shotgun (WGS) entry which is preliminary data.</text>
</comment>
<organism evidence="2 3">
    <name type="scientific">Polyplax serrata</name>
    <name type="common">Common mouse louse</name>
    <dbReference type="NCBI Taxonomy" id="468196"/>
    <lineage>
        <taxon>Eukaryota</taxon>
        <taxon>Metazoa</taxon>
        <taxon>Ecdysozoa</taxon>
        <taxon>Arthropoda</taxon>
        <taxon>Hexapoda</taxon>
        <taxon>Insecta</taxon>
        <taxon>Pterygota</taxon>
        <taxon>Neoptera</taxon>
        <taxon>Paraneoptera</taxon>
        <taxon>Psocodea</taxon>
        <taxon>Troctomorpha</taxon>
        <taxon>Phthiraptera</taxon>
        <taxon>Anoplura</taxon>
        <taxon>Polyplacidae</taxon>
        <taxon>Polyplax</taxon>
    </lineage>
</organism>
<proteinExistence type="predicted"/>
<evidence type="ECO:0000256" key="1">
    <source>
        <dbReference type="SAM" id="MobiDB-lite"/>
    </source>
</evidence>
<evidence type="ECO:0000313" key="3">
    <source>
        <dbReference type="Proteomes" id="UP001359485"/>
    </source>
</evidence>